<keyword evidence="3" id="KW-1003">Cell membrane</keyword>
<dbReference type="SMART" id="SM00369">
    <property type="entry name" value="LRR_TYP"/>
    <property type="match status" value="7"/>
</dbReference>
<dbReference type="InterPro" id="IPR013210">
    <property type="entry name" value="LRR_N_plant-typ"/>
</dbReference>
<dbReference type="OrthoDB" id="1394818at2759"/>
<dbReference type="InterPro" id="IPR001611">
    <property type="entry name" value="Leu-rich_rpt"/>
</dbReference>
<dbReference type="Proteomes" id="UP000428333">
    <property type="component" value="Linkage Group LG12"/>
</dbReference>
<keyword evidence="9 11" id="KW-0472">Membrane</keyword>
<dbReference type="PANTHER" id="PTHR48061:SF2">
    <property type="entry name" value="RECEPTOR LIKE PROTEIN 30-LIKE"/>
    <property type="match status" value="1"/>
</dbReference>
<dbReference type="Gene3D" id="3.80.10.10">
    <property type="entry name" value="Ribonuclease Inhibitor"/>
    <property type="match status" value="4"/>
</dbReference>
<evidence type="ECO:0000256" key="1">
    <source>
        <dbReference type="ARBA" id="ARBA00004251"/>
    </source>
</evidence>
<feature type="transmembrane region" description="Helical" evidence="11">
    <location>
        <begin position="678"/>
        <end position="700"/>
    </location>
</feature>
<comment type="similarity">
    <text evidence="2">Belongs to the RLP family.</text>
</comment>
<feature type="domain" description="Leucine-rich repeat-containing N-terminal plant-type" evidence="13">
    <location>
        <begin position="51"/>
        <end position="92"/>
    </location>
</feature>
<evidence type="ECO:0000259" key="13">
    <source>
        <dbReference type="Pfam" id="PF08263"/>
    </source>
</evidence>
<evidence type="ECO:0000256" key="7">
    <source>
        <dbReference type="ARBA" id="ARBA00022737"/>
    </source>
</evidence>
<evidence type="ECO:0000256" key="11">
    <source>
        <dbReference type="SAM" id="Phobius"/>
    </source>
</evidence>
<dbReference type="InterPro" id="IPR032675">
    <property type="entry name" value="LRR_dom_sf"/>
</dbReference>
<dbReference type="SUPFAM" id="SSF52058">
    <property type="entry name" value="L domain-like"/>
    <property type="match status" value="2"/>
</dbReference>
<keyword evidence="7" id="KW-0677">Repeat</keyword>
<keyword evidence="10" id="KW-0325">Glycoprotein</keyword>
<evidence type="ECO:0000256" key="12">
    <source>
        <dbReference type="SAM" id="SignalP"/>
    </source>
</evidence>
<feature type="non-terminal residue" evidence="15">
    <location>
        <position position="1"/>
    </location>
</feature>
<feature type="signal peptide" evidence="12">
    <location>
        <begin position="1"/>
        <end position="23"/>
    </location>
</feature>
<evidence type="ECO:0000256" key="6">
    <source>
        <dbReference type="ARBA" id="ARBA00022729"/>
    </source>
</evidence>
<dbReference type="InterPro" id="IPR055414">
    <property type="entry name" value="LRR_R13L4/SHOC2-like"/>
</dbReference>
<evidence type="ECO:0000256" key="3">
    <source>
        <dbReference type="ARBA" id="ARBA00022475"/>
    </source>
</evidence>
<evidence type="ECO:0000256" key="9">
    <source>
        <dbReference type="ARBA" id="ARBA00023136"/>
    </source>
</evidence>
<keyword evidence="6 12" id="KW-0732">Signal</keyword>
<keyword evidence="16" id="KW-1185">Reference proteome</keyword>
<evidence type="ECO:0000256" key="4">
    <source>
        <dbReference type="ARBA" id="ARBA00022614"/>
    </source>
</evidence>
<evidence type="ECO:0000256" key="10">
    <source>
        <dbReference type="ARBA" id="ARBA00023180"/>
    </source>
</evidence>
<keyword evidence="4" id="KW-0433">Leucine-rich repeat</keyword>
<proteinExistence type="inferred from homology"/>
<comment type="caution">
    <text evidence="15">The sequence shown here is derived from an EMBL/GenBank/DDBJ whole genome shotgun (WGS) entry which is preliminary data.</text>
</comment>
<dbReference type="Pfam" id="PF00560">
    <property type="entry name" value="LRR_1"/>
    <property type="match status" value="2"/>
</dbReference>
<dbReference type="Pfam" id="PF23598">
    <property type="entry name" value="LRR_14"/>
    <property type="match status" value="1"/>
</dbReference>
<feature type="domain" description="Disease resistance R13L4/SHOC-2-like LRR" evidence="14">
    <location>
        <begin position="96"/>
        <end position="361"/>
    </location>
</feature>
<organism evidence="15 16">
    <name type="scientific">Rhododendron williamsianum</name>
    <dbReference type="NCBI Taxonomy" id="262921"/>
    <lineage>
        <taxon>Eukaryota</taxon>
        <taxon>Viridiplantae</taxon>
        <taxon>Streptophyta</taxon>
        <taxon>Embryophyta</taxon>
        <taxon>Tracheophyta</taxon>
        <taxon>Spermatophyta</taxon>
        <taxon>Magnoliopsida</taxon>
        <taxon>eudicotyledons</taxon>
        <taxon>Gunneridae</taxon>
        <taxon>Pentapetalae</taxon>
        <taxon>asterids</taxon>
        <taxon>Ericales</taxon>
        <taxon>Ericaceae</taxon>
        <taxon>Ericoideae</taxon>
        <taxon>Rhodoreae</taxon>
        <taxon>Rhododendron</taxon>
    </lineage>
</organism>
<gene>
    <name evidence="15" type="ORF">C3L33_20110</name>
</gene>
<evidence type="ECO:0000256" key="2">
    <source>
        <dbReference type="ARBA" id="ARBA00009592"/>
    </source>
</evidence>
<evidence type="ECO:0000259" key="14">
    <source>
        <dbReference type="Pfam" id="PF23598"/>
    </source>
</evidence>
<dbReference type="Pfam" id="PF08263">
    <property type="entry name" value="LRRNT_2"/>
    <property type="match status" value="1"/>
</dbReference>
<evidence type="ECO:0000313" key="16">
    <source>
        <dbReference type="Proteomes" id="UP000428333"/>
    </source>
</evidence>
<evidence type="ECO:0000256" key="8">
    <source>
        <dbReference type="ARBA" id="ARBA00022989"/>
    </source>
</evidence>
<reference evidence="15 16" key="1">
    <citation type="journal article" date="2019" name="Genome Biol. Evol.">
        <title>The Rhododendron genome and chromosomal organization provide insight into shared whole-genome duplications across the heath family (Ericaceae).</title>
        <authorList>
            <person name="Soza V.L."/>
            <person name="Lindsley D."/>
            <person name="Waalkes A."/>
            <person name="Ramage E."/>
            <person name="Patwardhan R.P."/>
            <person name="Burton J.N."/>
            <person name="Adey A."/>
            <person name="Kumar A."/>
            <person name="Qiu R."/>
            <person name="Shendure J."/>
            <person name="Hall B."/>
        </authorList>
    </citation>
    <scope>NUCLEOTIDE SEQUENCE [LARGE SCALE GENOMIC DNA]</scope>
    <source>
        <strain evidence="15">RSF 1966-606</strain>
    </source>
</reference>
<dbReference type="PANTHER" id="PTHR48061">
    <property type="entry name" value="LEUCINE-RICH REPEAT RECEPTOR PROTEIN KINASE EMS1-LIKE-RELATED"/>
    <property type="match status" value="1"/>
</dbReference>
<feature type="chain" id="PRO_5025436049" evidence="12">
    <location>
        <begin position="24"/>
        <end position="745"/>
    </location>
</feature>
<keyword evidence="8 11" id="KW-1133">Transmembrane helix</keyword>
<keyword evidence="5 11" id="KW-0812">Transmembrane</keyword>
<sequence>MGISKAVIASLLVSLLIFHLVEADNEIVIRGDGSGIARTLLQKTVHSQCLENQKSLLLQLKNNLQFNPDFSVKLVNWAQSKDCCQWNGVTCDRSGRVIGLDLNTESISGDLNHSSSLFSLKFLKKLNLAYNNFGYFTQIPSSFGNLTSLTYLNLSNAGFGGQIPMEFLRLTRIVKLDLSGTNLRIENPNLFTLFRNLSGITELYLDRVNISANGYEWGQAISSSLPNLRVLSLSDCSLSGPIDSSLQNLQYLSEINLAWNNLSSLVPDFFANFPNLTVLDPVSIWISHNQFSEVSEFLPNGSLSPLVSLDLSRNKLQGPIPPYFFDFQSLQGLYLSFNNFSGTIQLESFHRFQNLTWLMLSHNSLSVNASISNSSLSSFPQLAALGLASCKLQKFPPLMNQPTWHLDLSNNQIPGVIPNWIWKVIDSDENLAHLNLSCNLLVGLQPGYDIHFLDTLDLHSNQLHDNMLSGPIPLSVCNGRNLQLLDLSNNRFTGTIPQCLIDTGTATLSILNLQNNNLTGNITGTFPKACTLRTLDLSGNHLEGLVPKSLANCPNAEVLNLGINNINGNFPCFLANSSGLRILVLRSNKFHGNIRCRGIHTNIWPKLQIIDLALNNFSGILPQQFFLQRKAMMDGGTSYEGNKGLWGPPLTACCEEAGPAPPTLNGTQSYSAEDEINWVYIIATLGYTVGFGVIVGPLLYSKRWRQCYYKPLDRAIVRILHHREQRARNQRRRNNINQLRRRQHH</sequence>
<dbReference type="Pfam" id="PF13855">
    <property type="entry name" value="LRR_8"/>
    <property type="match status" value="1"/>
</dbReference>
<dbReference type="EMBL" id="QEFC01003469">
    <property type="protein sequence ID" value="KAE9447989.1"/>
    <property type="molecule type" value="Genomic_DNA"/>
</dbReference>
<name>A0A6A4KYN4_9ERIC</name>
<protein>
    <submittedName>
        <fullName evidence="15">Uncharacterized protein</fullName>
    </submittedName>
</protein>
<evidence type="ECO:0000256" key="5">
    <source>
        <dbReference type="ARBA" id="ARBA00022692"/>
    </source>
</evidence>
<dbReference type="GO" id="GO:0051707">
    <property type="term" value="P:response to other organism"/>
    <property type="evidence" value="ECO:0007669"/>
    <property type="project" value="UniProtKB-ARBA"/>
</dbReference>
<dbReference type="GO" id="GO:0006952">
    <property type="term" value="P:defense response"/>
    <property type="evidence" value="ECO:0007669"/>
    <property type="project" value="UniProtKB-ARBA"/>
</dbReference>
<comment type="subcellular location">
    <subcellularLocation>
        <location evidence="1">Cell membrane</location>
        <topology evidence="1">Single-pass type I membrane protein</topology>
    </subcellularLocation>
</comment>
<dbReference type="InterPro" id="IPR003591">
    <property type="entry name" value="Leu-rich_rpt_typical-subtyp"/>
</dbReference>
<dbReference type="InterPro" id="IPR046956">
    <property type="entry name" value="RLP23-like"/>
</dbReference>
<evidence type="ECO:0000313" key="15">
    <source>
        <dbReference type="EMBL" id="KAE9447989.1"/>
    </source>
</evidence>
<dbReference type="GO" id="GO:0005886">
    <property type="term" value="C:plasma membrane"/>
    <property type="evidence" value="ECO:0007669"/>
    <property type="project" value="UniProtKB-SubCell"/>
</dbReference>
<dbReference type="AlphaFoldDB" id="A0A6A4KYN4"/>
<accession>A0A6A4KYN4</accession>